<comment type="caution">
    <text evidence="2">The sequence shown here is derived from an EMBL/GenBank/DDBJ whole genome shotgun (WGS) entry which is preliminary data.</text>
</comment>
<proteinExistence type="predicted"/>
<dbReference type="Proteomes" id="UP000762676">
    <property type="component" value="Unassembled WGS sequence"/>
</dbReference>
<name>A0AAV4GDN0_9GAST</name>
<feature type="compositionally biased region" description="Basic and acidic residues" evidence="1">
    <location>
        <begin position="39"/>
        <end position="54"/>
    </location>
</feature>
<evidence type="ECO:0000313" key="2">
    <source>
        <dbReference type="EMBL" id="GFR83787.1"/>
    </source>
</evidence>
<keyword evidence="3" id="KW-1185">Reference proteome</keyword>
<reference evidence="2 3" key="1">
    <citation type="journal article" date="2021" name="Elife">
        <title>Chloroplast acquisition without the gene transfer in kleptoplastic sea slugs, Plakobranchus ocellatus.</title>
        <authorList>
            <person name="Maeda T."/>
            <person name="Takahashi S."/>
            <person name="Yoshida T."/>
            <person name="Shimamura S."/>
            <person name="Takaki Y."/>
            <person name="Nagai Y."/>
            <person name="Toyoda A."/>
            <person name="Suzuki Y."/>
            <person name="Arimoto A."/>
            <person name="Ishii H."/>
            <person name="Satoh N."/>
            <person name="Nishiyama T."/>
            <person name="Hasebe M."/>
            <person name="Maruyama T."/>
            <person name="Minagawa J."/>
            <person name="Obokata J."/>
            <person name="Shigenobu S."/>
        </authorList>
    </citation>
    <scope>NUCLEOTIDE SEQUENCE [LARGE SCALE GENOMIC DNA]</scope>
</reference>
<feature type="region of interest" description="Disordered" evidence="1">
    <location>
        <begin position="1"/>
        <end position="80"/>
    </location>
</feature>
<protein>
    <submittedName>
        <fullName evidence="2">Uncharacterized protein</fullName>
    </submittedName>
</protein>
<accession>A0AAV4GDN0</accession>
<sequence>MSPVSSETGAVASRDASACGAGQAPESDERTKPHSASRRSRDPPGRRLVLEKVSSHAPPPLFPLSQVLKEYPTADSGEST</sequence>
<organism evidence="2 3">
    <name type="scientific">Elysia marginata</name>
    <dbReference type="NCBI Taxonomy" id="1093978"/>
    <lineage>
        <taxon>Eukaryota</taxon>
        <taxon>Metazoa</taxon>
        <taxon>Spiralia</taxon>
        <taxon>Lophotrochozoa</taxon>
        <taxon>Mollusca</taxon>
        <taxon>Gastropoda</taxon>
        <taxon>Heterobranchia</taxon>
        <taxon>Euthyneura</taxon>
        <taxon>Panpulmonata</taxon>
        <taxon>Sacoglossa</taxon>
        <taxon>Placobranchoidea</taxon>
        <taxon>Plakobranchidae</taxon>
        <taxon>Elysia</taxon>
    </lineage>
</organism>
<dbReference type="EMBL" id="BMAT01012025">
    <property type="protein sequence ID" value="GFR83787.1"/>
    <property type="molecule type" value="Genomic_DNA"/>
</dbReference>
<evidence type="ECO:0000256" key="1">
    <source>
        <dbReference type="SAM" id="MobiDB-lite"/>
    </source>
</evidence>
<gene>
    <name evidence="2" type="ORF">ElyMa_005983800</name>
</gene>
<evidence type="ECO:0000313" key="3">
    <source>
        <dbReference type="Proteomes" id="UP000762676"/>
    </source>
</evidence>
<dbReference type="AlphaFoldDB" id="A0AAV4GDN0"/>